<dbReference type="InterPro" id="IPR051237">
    <property type="entry name" value="Ferric-chelate_Red/DefProt"/>
</dbReference>
<evidence type="ECO:0000313" key="4">
    <source>
        <dbReference type="Proteomes" id="UP001497497"/>
    </source>
</evidence>
<dbReference type="PANTHER" id="PTHR45828">
    <property type="entry name" value="CYTOCHROME B561/FERRIC REDUCTASE TRANSMEMBRANE"/>
    <property type="match status" value="1"/>
</dbReference>
<evidence type="ECO:0000313" key="3">
    <source>
        <dbReference type="EMBL" id="CAL1545238.1"/>
    </source>
</evidence>
<organism evidence="3 4">
    <name type="scientific">Lymnaea stagnalis</name>
    <name type="common">Great pond snail</name>
    <name type="synonym">Helix stagnalis</name>
    <dbReference type="NCBI Taxonomy" id="6523"/>
    <lineage>
        <taxon>Eukaryota</taxon>
        <taxon>Metazoa</taxon>
        <taxon>Spiralia</taxon>
        <taxon>Lophotrochozoa</taxon>
        <taxon>Mollusca</taxon>
        <taxon>Gastropoda</taxon>
        <taxon>Heterobranchia</taxon>
        <taxon>Euthyneura</taxon>
        <taxon>Panpulmonata</taxon>
        <taxon>Hygrophila</taxon>
        <taxon>Lymnaeoidea</taxon>
        <taxon>Lymnaeidae</taxon>
        <taxon>Lymnaea</taxon>
    </lineage>
</organism>
<dbReference type="Proteomes" id="UP001497497">
    <property type="component" value="Unassembled WGS sequence"/>
</dbReference>
<dbReference type="AlphaFoldDB" id="A0AAV2IKF9"/>
<comment type="caution">
    <text evidence="3">The sequence shown here is derived from an EMBL/GenBank/DDBJ whole genome shotgun (WGS) entry which is preliminary data.</text>
</comment>
<dbReference type="PANTHER" id="PTHR45828:SF44">
    <property type="entry name" value="FERRIC-CHELATE REDUCTASE 1-RELATED"/>
    <property type="match status" value="1"/>
</dbReference>
<gene>
    <name evidence="3" type="ORF">GSLYS_00018721001</name>
</gene>
<sequence length="227" mass="24909">MTSYLVSILFLLRVTWAYPGGVPDTACSSMFPTGHSSHAQTSASPYKIVLNKSVYNPGETIKVDVYGDQIGFSGIYIQPRLAGCHVNATRTVGVFTVSDPQLQTRHCFGVIHSTVSHVSSAKKRHVSFYWTAPVLASGHVVIRATIVQDRQTFWVDVESPALIDLQSKDTPTCVSHTHQEGYDFDHDVISYQAKKSLAEGATSGTENIARRYWTLPLLLVVIATPAK</sequence>
<accession>A0AAV2IKF9</accession>
<proteinExistence type="predicted"/>
<feature type="domain" description="Reelin" evidence="2">
    <location>
        <begin position="12"/>
        <end position="180"/>
    </location>
</feature>
<dbReference type="EMBL" id="CAXITT010000689">
    <property type="protein sequence ID" value="CAL1545238.1"/>
    <property type="molecule type" value="Genomic_DNA"/>
</dbReference>
<dbReference type="InterPro" id="IPR002861">
    <property type="entry name" value="Reeler_dom"/>
</dbReference>
<feature type="signal peptide" evidence="1">
    <location>
        <begin position="1"/>
        <end position="17"/>
    </location>
</feature>
<feature type="chain" id="PRO_5043954377" description="Reelin domain-containing protein" evidence="1">
    <location>
        <begin position="18"/>
        <end position="227"/>
    </location>
</feature>
<protein>
    <recommendedName>
        <fullName evidence="2">Reelin domain-containing protein</fullName>
    </recommendedName>
</protein>
<dbReference type="InterPro" id="IPR042307">
    <property type="entry name" value="Reeler_sf"/>
</dbReference>
<reference evidence="3 4" key="1">
    <citation type="submission" date="2024-04" db="EMBL/GenBank/DDBJ databases">
        <authorList>
            <consortium name="Genoscope - CEA"/>
            <person name="William W."/>
        </authorList>
    </citation>
    <scope>NUCLEOTIDE SEQUENCE [LARGE SCALE GENOMIC DNA]</scope>
</reference>
<dbReference type="Gene3D" id="2.60.40.4060">
    <property type="entry name" value="Reeler domain"/>
    <property type="match status" value="1"/>
</dbReference>
<dbReference type="GO" id="GO:0016020">
    <property type="term" value="C:membrane"/>
    <property type="evidence" value="ECO:0007669"/>
    <property type="project" value="TreeGrafter"/>
</dbReference>
<name>A0AAV2IKF9_LYMST</name>
<dbReference type="CDD" id="cd08544">
    <property type="entry name" value="Reeler"/>
    <property type="match status" value="1"/>
</dbReference>
<keyword evidence="1" id="KW-0732">Signal</keyword>
<keyword evidence="4" id="KW-1185">Reference proteome</keyword>
<evidence type="ECO:0000256" key="1">
    <source>
        <dbReference type="SAM" id="SignalP"/>
    </source>
</evidence>
<dbReference type="PROSITE" id="PS51019">
    <property type="entry name" value="REELIN"/>
    <property type="match status" value="1"/>
</dbReference>
<dbReference type="Pfam" id="PF02014">
    <property type="entry name" value="Reeler"/>
    <property type="match status" value="1"/>
</dbReference>
<evidence type="ECO:0000259" key="2">
    <source>
        <dbReference type="PROSITE" id="PS51019"/>
    </source>
</evidence>